<name>A0A543NFT6_9ACTN</name>
<proteinExistence type="predicted"/>
<accession>A0A543NFT6</accession>
<keyword evidence="3" id="KW-1185">Reference proteome</keyword>
<dbReference type="RefSeq" id="WP_141921915.1">
    <property type="nucleotide sequence ID" value="NZ_VFQC01000001.1"/>
</dbReference>
<organism evidence="2 3">
    <name type="scientific">Haloactinospora alba</name>
    <dbReference type="NCBI Taxonomy" id="405555"/>
    <lineage>
        <taxon>Bacteria</taxon>
        <taxon>Bacillati</taxon>
        <taxon>Actinomycetota</taxon>
        <taxon>Actinomycetes</taxon>
        <taxon>Streptosporangiales</taxon>
        <taxon>Nocardiopsidaceae</taxon>
        <taxon>Haloactinospora</taxon>
    </lineage>
</organism>
<reference evidence="2 3" key="1">
    <citation type="submission" date="2019-06" db="EMBL/GenBank/DDBJ databases">
        <title>Sequencing the genomes of 1000 actinobacteria strains.</title>
        <authorList>
            <person name="Klenk H.-P."/>
        </authorList>
    </citation>
    <scope>NUCLEOTIDE SEQUENCE [LARGE SCALE GENOMIC DNA]</scope>
    <source>
        <strain evidence="2 3">DSM 45015</strain>
    </source>
</reference>
<dbReference type="EMBL" id="VFQC01000001">
    <property type="protein sequence ID" value="TQN30695.1"/>
    <property type="molecule type" value="Genomic_DNA"/>
</dbReference>
<dbReference type="AlphaFoldDB" id="A0A543NFT6"/>
<sequence>MAKALFGHVGASDPQMVREMQRLRERVRDLEEEVGRLQARNEQLSAEVADVAVSATDREPALA</sequence>
<gene>
    <name evidence="2" type="ORF">FHX37_0577</name>
</gene>
<evidence type="ECO:0000313" key="3">
    <source>
        <dbReference type="Proteomes" id="UP000317422"/>
    </source>
</evidence>
<protein>
    <submittedName>
        <fullName evidence="2">Uncharacterized protein</fullName>
    </submittedName>
</protein>
<dbReference type="Proteomes" id="UP000317422">
    <property type="component" value="Unassembled WGS sequence"/>
</dbReference>
<evidence type="ECO:0000313" key="2">
    <source>
        <dbReference type="EMBL" id="TQN30695.1"/>
    </source>
</evidence>
<comment type="caution">
    <text evidence="2">The sequence shown here is derived from an EMBL/GenBank/DDBJ whole genome shotgun (WGS) entry which is preliminary data.</text>
</comment>
<evidence type="ECO:0000256" key="1">
    <source>
        <dbReference type="SAM" id="Coils"/>
    </source>
</evidence>
<feature type="coiled-coil region" evidence="1">
    <location>
        <begin position="13"/>
        <end position="47"/>
    </location>
</feature>
<keyword evidence="1" id="KW-0175">Coiled coil</keyword>